<dbReference type="FunFam" id="2.40.30.170:FF:000010">
    <property type="entry name" value="Efflux RND transporter periplasmic adaptor subunit"/>
    <property type="match status" value="1"/>
</dbReference>
<dbReference type="GO" id="GO:1990281">
    <property type="term" value="C:efflux pump complex"/>
    <property type="evidence" value="ECO:0007669"/>
    <property type="project" value="TreeGrafter"/>
</dbReference>
<dbReference type="SUPFAM" id="SSF111369">
    <property type="entry name" value="HlyD-like secretion proteins"/>
    <property type="match status" value="1"/>
</dbReference>
<evidence type="ECO:0000313" key="8">
    <source>
        <dbReference type="Proteomes" id="UP000600449"/>
    </source>
</evidence>
<evidence type="ECO:0000259" key="6">
    <source>
        <dbReference type="Pfam" id="PF25989"/>
    </source>
</evidence>
<feature type="domain" description="Multidrug resistance protein MdtA-like barrel-sandwich hybrid" evidence="4">
    <location>
        <begin position="78"/>
        <end position="199"/>
    </location>
</feature>
<accession>A0A917Q498</accession>
<keyword evidence="8" id="KW-1185">Reference proteome</keyword>
<evidence type="ECO:0000313" key="7">
    <source>
        <dbReference type="EMBL" id="GGK21043.1"/>
    </source>
</evidence>
<dbReference type="InterPro" id="IPR058792">
    <property type="entry name" value="Beta-barrel_RND_2"/>
</dbReference>
<feature type="domain" description="Multidrug resistance protein MdtA-like alpha-helical hairpin" evidence="3">
    <location>
        <begin position="116"/>
        <end position="172"/>
    </location>
</feature>
<dbReference type="Pfam" id="PF25876">
    <property type="entry name" value="HH_MFP_RND"/>
    <property type="match status" value="1"/>
</dbReference>
<dbReference type="Pfam" id="PF25917">
    <property type="entry name" value="BSH_RND"/>
    <property type="match status" value="1"/>
</dbReference>
<gene>
    <name evidence="7" type="ORF">GCM10011322_04600</name>
</gene>
<dbReference type="EMBL" id="BMMF01000001">
    <property type="protein sequence ID" value="GGK21043.1"/>
    <property type="molecule type" value="Genomic_DNA"/>
</dbReference>
<comment type="caution">
    <text evidence="7">The sequence shown here is derived from an EMBL/GenBank/DDBJ whole genome shotgun (WGS) entry which is preliminary data.</text>
</comment>
<dbReference type="Gene3D" id="2.40.50.100">
    <property type="match status" value="1"/>
</dbReference>
<evidence type="ECO:0000256" key="2">
    <source>
        <dbReference type="SAM" id="SignalP"/>
    </source>
</evidence>
<dbReference type="Gene3D" id="1.10.287.470">
    <property type="entry name" value="Helix hairpin bin"/>
    <property type="match status" value="1"/>
</dbReference>
<dbReference type="AlphaFoldDB" id="A0A917Q498"/>
<dbReference type="NCBIfam" id="TIGR01730">
    <property type="entry name" value="RND_mfp"/>
    <property type="match status" value="1"/>
</dbReference>
<proteinExistence type="inferred from homology"/>
<dbReference type="InterPro" id="IPR006143">
    <property type="entry name" value="RND_pump_MFP"/>
</dbReference>
<evidence type="ECO:0000256" key="1">
    <source>
        <dbReference type="ARBA" id="ARBA00009477"/>
    </source>
</evidence>
<dbReference type="PANTHER" id="PTHR30469">
    <property type="entry name" value="MULTIDRUG RESISTANCE PROTEIN MDTA"/>
    <property type="match status" value="1"/>
</dbReference>
<dbReference type="Pfam" id="PF25954">
    <property type="entry name" value="Beta-barrel_RND_2"/>
    <property type="match status" value="1"/>
</dbReference>
<dbReference type="Gene3D" id="2.40.420.20">
    <property type="match status" value="1"/>
</dbReference>
<dbReference type="Pfam" id="PF25989">
    <property type="entry name" value="YknX_C"/>
    <property type="match status" value="1"/>
</dbReference>
<evidence type="ECO:0000259" key="3">
    <source>
        <dbReference type="Pfam" id="PF25876"/>
    </source>
</evidence>
<comment type="similarity">
    <text evidence="1">Belongs to the membrane fusion protein (MFP) (TC 8.A.1) family.</text>
</comment>
<reference evidence="7 8" key="1">
    <citation type="journal article" date="2014" name="Int. J. Syst. Evol. Microbiol.">
        <title>Complete genome sequence of Corynebacterium casei LMG S-19264T (=DSM 44701T), isolated from a smear-ripened cheese.</title>
        <authorList>
            <consortium name="US DOE Joint Genome Institute (JGI-PGF)"/>
            <person name="Walter F."/>
            <person name="Albersmeier A."/>
            <person name="Kalinowski J."/>
            <person name="Ruckert C."/>
        </authorList>
    </citation>
    <scope>NUCLEOTIDE SEQUENCE [LARGE SCALE GENOMIC DNA]</scope>
    <source>
        <strain evidence="7 8">CGMCC 1.9161</strain>
    </source>
</reference>
<dbReference type="InterPro" id="IPR058625">
    <property type="entry name" value="MdtA-like_BSH"/>
</dbReference>
<organism evidence="7 8">
    <name type="scientific">Salinarimonas ramus</name>
    <dbReference type="NCBI Taxonomy" id="690164"/>
    <lineage>
        <taxon>Bacteria</taxon>
        <taxon>Pseudomonadati</taxon>
        <taxon>Pseudomonadota</taxon>
        <taxon>Alphaproteobacteria</taxon>
        <taxon>Hyphomicrobiales</taxon>
        <taxon>Salinarimonadaceae</taxon>
        <taxon>Salinarimonas</taxon>
    </lineage>
</organism>
<dbReference type="Proteomes" id="UP000600449">
    <property type="component" value="Unassembled WGS sequence"/>
</dbReference>
<feature type="domain" description="YknX-like C-terminal permuted SH3-like" evidence="6">
    <location>
        <begin position="291"/>
        <end position="357"/>
    </location>
</feature>
<protein>
    <submittedName>
        <fullName evidence="7">MexH family multidrug efflux RND transporter periplasmic adaptor subunit</fullName>
    </submittedName>
</protein>
<evidence type="ECO:0000259" key="5">
    <source>
        <dbReference type="Pfam" id="PF25954"/>
    </source>
</evidence>
<keyword evidence="2" id="KW-0732">Signal</keyword>
<dbReference type="RefSeq" id="WP_188909067.1">
    <property type="nucleotide sequence ID" value="NZ_BMMF01000001.1"/>
</dbReference>
<dbReference type="GO" id="GO:0015562">
    <property type="term" value="F:efflux transmembrane transporter activity"/>
    <property type="evidence" value="ECO:0007669"/>
    <property type="project" value="TreeGrafter"/>
</dbReference>
<feature type="chain" id="PRO_5036903424" evidence="2">
    <location>
        <begin position="30"/>
        <end position="370"/>
    </location>
</feature>
<feature type="domain" description="CusB-like beta-barrel" evidence="5">
    <location>
        <begin position="212"/>
        <end position="283"/>
    </location>
</feature>
<evidence type="ECO:0000259" key="4">
    <source>
        <dbReference type="Pfam" id="PF25917"/>
    </source>
</evidence>
<dbReference type="PANTHER" id="PTHR30469:SF11">
    <property type="entry name" value="BLL4320 PROTEIN"/>
    <property type="match status" value="1"/>
</dbReference>
<dbReference type="InterPro" id="IPR058624">
    <property type="entry name" value="MdtA-like_HH"/>
</dbReference>
<sequence length="370" mass="38329">MASTARSKRSLLLAACVVAAAAAAGYFGAGPALDLLSGAAGVDNGGSGPQAVRVAVAEARERSIDKTVAAVGTARAIRSVEIRPEQDGRLVEIAFRGGERVQSGAVLARLDDRAERAALTEARAALADAEGTLAREQELVERGVTSEATLETTRATFRTAQAAVERARAALADRVLRAPFTGTADLATVDEGQFVQAGSLLTTLDDLSAVEIAFAVPEPYFARIEPGLAVEATSAAFPERVFSGTVVEVGTRIDPSTRAFPVRARLENEDDVLASGLFMTLTVVLDTRRAVVVPEESVLRLEDEAFVFVAADGTARRRDVAIGAAVGGELEVLEGLASGERVLIGGLQDVEDGSAITTQGADDGAGEGRA</sequence>
<feature type="signal peptide" evidence="2">
    <location>
        <begin position="1"/>
        <end position="29"/>
    </location>
</feature>
<dbReference type="InterPro" id="IPR058637">
    <property type="entry name" value="YknX-like_C"/>
</dbReference>
<name>A0A917Q498_9HYPH</name>
<dbReference type="Gene3D" id="2.40.30.170">
    <property type="match status" value="1"/>
</dbReference>